<protein>
    <submittedName>
        <fullName evidence="1">Uncharacterized protein</fullName>
    </submittedName>
</protein>
<comment type="caution">
    <text evidence="1">The sequence shown here is derived from an EMBL/GenBank/DDBJ whole genome shotgun (WGS) entry which is preliminary data.</text>
</comment>
<reference evidence="1 2" key="1">
    <citation type="submission" date="2019-05" db="EMBL/GenBank/DDBJ databases">
        <title>Another draft genome of Portunus trituberculatus and its Hox gene families provides insights of decapod evolution.</title>
        <authorList>
            <person name="Jeong J.-H."/>
            <person name="Song I."/>
            <person name="Kim S."/>
            <person name="Choi T."/>
            <person name="Kim D."/>
            <person name="Ryu S."/>
            <person name="Kim W."/>
        </authorList>
    </citation>
    <scope>NUCLEOTIDE SEQUENCE [LARGE SCALE GENOMIC DNA]</scope>
    <source>
        <tissue evidence="1">Muscle</tissue>
    </source>
</reference>
<dbReference type="AlphaFoldDB" id="A0A5B7HIM4"/>
<organism evidence="1 2">
    <name type="scientific">Portunus trituberculatus</name>
    <name type="common">Swimming crab</name>
    <name type="synonym">Neptunus trituberculatus</name>
    <dbReference type="NCBI Taxonomy" id="210409"/>
    <lineage>
        <taxon>Eukaryota</taxon>
        <taxon>Metazoa</taxon>
        <taxon>Ecdysozoa</taxon>
        <taxon>Arthropoda</taxon>
        <taxon>Crustacea</taxon>
        <taxon>Multicrustacea</taxon>
        <taxon>Malacostraca</taxon>
        <taxon>Eumalacostraca</taxon>
        <taxon>Eucarida</taxon>
        <taxon>Decapoda</taxon>
        <taxon>Pleocyemata</taxon>
        <taxon>Brachyura</taxon>
        <taxon>Eubrachyura</taxon>
        <taxon>Portunoidea</taxon>
        <taxon>Portunidae</taxon>
        <taxon>Portuninae</taxon>
        <taxon>Portunus</taxon>
    </lineage>
</organism>
<keyword evidence="2" id="KW-1185">Reference proteome</keyword>
<sequence>MEQKRSNPFDIELVRSGHFAGGYTHRQLLHHANPIGINGIISGVDTLPRRRFSLGMLARGDLTSSASPFPSPVWEAPRATVRTYLPLG</sequence>
<accession>A0A5B7HIM4</accession>
<gene>
    <name evidence="1" type="ORF">E2C01_065361</name>
</gene>
<name>A0A5B7HIM4_PORTR</name>
<proteinExistence type="predicted"/>
<evidence type="ECO:0000313" key="1">
    <source>
        <dbReference type="EMBL" id="MPC71092.1"/>
    </source>
</evidence>
<evidence type="ECO:0000313" key="2">
    <source>
        <dbReference type="Proteomes" id="UP000324222"/>
    </source>
</evidence>
<dbReference type="EMBL" id="VSRR010032272">
    <property type="protein sequence ID" value="MPC71092.1"/>
    <property type="molecule type" value="Genomic_DNA"/>
</dbReference>
<dbReference type="Proteomes" id="UP000324222">
    <property type="component" value="Unassembled WGS sequence"/>
</dbReference>